<accession>A0A1B6FYH7</accession>
<organism evidence="2">
    <name type="scientific">Cuerna arida</name>
    <dbReference type="NCBI Taxonomy" id="1464854"/>
    <lineage>
        <taxon>Eukaryota</taxon>
        <taxon>Metazoa</taxon>
        <taxon>Ecdysozoa</taxon>
        <taxon>Arthropoda</taxon>
        <taxon>Hexapoda</taxon>
        <taxon>Insecta</taxon>
        <taxon>Pterygota</taxon>
        <taxon>Neoptera</taxon>
        <taxon>Paraneoptera</taxon>
        <taxon>Hemiptera</taxon>
        <taxon>Auchenorrhyncha</taxon>
        <taxon>Membracoidea</taxon>
        <taxon>Cicadellidae</taxon>
        <taxon>Cicadellinae</taxon>
        <taxon>Proconiini</taxon>
        <taxon>Cuerna</taxon>
    </lineage>
</organism>
<evidence type="ECO:0000256" key="1">
    <source>
        <dbReference type="SAM" id="Phobius"/>
    </source>
</evidence>
<sequence>SVSPWSTSRESVVNILKMAMLTLNHCLAFPLRTGCIFIAYILMVFNLKDSVDAVKMFSSFGSEKNEDEDYIDQRNYAVFHYTTKFIVSSFLVLVSIAIILGMKWNHSLVLKICAVIIACSAFFPTLQSIVDWDPLLVYSYNVFALVTCCFSHFFIFRVGNLELRSKVGRVSVN</sequence>
<protein>
    <submittedName>
        <fullName evidence="2">Uncharacterized protein</fullName>
    </submittedName>
</protein>
<keyword evidence="1" id="KW-0812">Transmembrane</keyword>
<dbReference type="EMBL" id="GECZ01014646">
    <property type="protein sequence ID" value="JAS55123.1"/>
    <property type="molecule type" value="Transcribed_RNA"/>
</dbReference>
<feature type="transmembrane region" description="Helical" evidence="1">
    <location>
        <begin position="108"/>
        <end position="129"/>
    </location>
</feature>
<reference evidence="2" key="1">
    <citation type="submission" date="2015-11" db="EMBL/GenBank/DDBJ databases">
        <title>De novo transcriptome assembly of four potential Pierce s Disease insect vectors from Arizona vineyards.</title>
        <authorList>
            <person name="Tassone E.E."/>
        </authorList>
    </citation>
    <scope>NUCLEOTIDE SEQUENCE</scope>
</reference>
<proteinExistence type="predicted"/>
<evidence type="ECO:0000313" key="2">
    <source>
        <dbReference type="EMBL" id="JAS55123.1"/>
    </source>
</evidence>
<name>A0A1B6FYH7_9HEMI</name>
<feature type="non-terminal residue" evidence="2">
    <location>
        <position position="1"/>
    </location>
</feature>
<keyword evidence="1" id="KW-0472">Membrane</keyword>
<feature type="transmembrane region" description="Helical" evidence="1">
    <location>
        <begin position="135"/>
        <end position="156"/>
    </location>
</feature>
<feature type="transmembrane region" description="Helical" evidence="1">
    <location>
        <begin position="26"/>
        <end position="47"/>
    </location>
</feature>
<keyword evidence="1" id="KW-1133">Transmembrane helix</keyword>
<dbReference type="AlphaFoldDB" id="A0A1B6FYH7"/>
<gene>
    <name evidence="2" type="ORF">g.49652</name>
</gene>
<feature type="transmembrane region" description="Helical" evidence="1">
    <location>
        <begin position="78"/>
        <end position="101"/>
    </location>
</feature>